<reference evidence="5" key="1">
    <citation type="journal article" date="2019" name="Int. J. Syst. Evol. Microbiol.">
        <title>The Global Catalogue of Microorganisms (GCM) 10K type strain sequencing project: providing services to taxonomists for standard genome sequencing and annotation.</title>
        <authorList>
            <consortium name="The Broad Institute Genomics Platform"/>
            <consortium name="The Broad Institute Genome Sequencing Center for Infectious Disease"/>
            <person name="Wu L."/>
            <person name="Ma J."/>
        </authorList>
    </citation>
    <scope>NUCLEOTIDE SEQUENCE [LARGE SCALE GENOMIC DNA]</scope>
    <source>
        <strain evidence="5">JCM 3115</strain>
    </source>
</reference>
<evidence type="ECO:0000256" key="1">
    <source>
        <dbReference type="SAM" id="MobiDB-lite"/>
    </source>
</evidence>
<feature type="region of interest" description="Disordered" evidence="1">
    <location>
        <begin position="91"/>
        <end position="112"/>
    </location>
</feature>
<dbReference type="Gene3D" id="3.30.70.3040">
    <property type="match status" value="1"/>
</dbReference>
<proteinExistence type="predicted"/>
<evidence type="ECO:0000259" key="2">
    <source>
        <dbReference type="Pfam" id="PF04542"/>
    </source>
</evidence>
<feature type="domain" description="RNA polymerase sigma-70 region 2" evidence="2">
    <location>
        <begin position="16"/>
        <end position="79"/>
    </location>
</feature>
<name>A0ABQ2QJK5_9ACTN</name>
<dbReference type="InterPro" id="IPR040690">
    <property type="entry name" value="FtsX_ECD"/>
</dbReference>
<gene>
    <name evidence="4" type="ORF">GCM10010140_12140</name>
</gene>
<dbReference type="Pfam" id="PF18075">
    <property type="entry name" value="FtsX_ECD"/>
    <property type="match status" value="1"/>
</dbReference>
<feature type="domain" description="FtsX extracellular" evidence="3">
    <location>
        <begin position="164"/>
        <end position="265"/>
    </location>
</feature>
<organism evidence="4 5">
    <name type="scientific">Streptosporangium pseudovulgare</name>
    <dbReference type="NCBI Taxonomy" id="35765"/>
    <lineage>
        <taxon>Bacteria</taxon>
        <taxon>Bacillati</taxon>
        <taxon>Actinomycetota</taxon>
        <taxon>Actinomycetes</taxon>
        <taxon>Streptosporangiales</taxon>
        <taxon>Streptosporangiaceae</taxon>
        <taxon>Streptosporangium</taxon>
    </lineage>
</organism>
<protein>
    <recommendedName>
        <fullName evidence="6">RNA polymerase sigma-70 region 2 domain-containing protein</fullName>
    </recommendedName>
</protein>
<dbReference type="InterPro" id="IPR013325">
    <property type="entry name" value="RNA_pol_sigma_r2"/>
</dbReference>
<dbReference type="InterPro" id="IPR007627">
    <property type="entry name" value="RNA_pol_sigma70_r2"/>
</dbReference>
<comment type="caution">
    <text evidence="4">The sequence shown here is derived from an EMBL/GenBank/DDBJ whole genome shotgun (WGS) entry which is preliminary data.</text>
</comment>
<dbReference type="SUPFAM" id="SSF88946">
    <property type="entry name" value="Sigma2 domain of RNA polymerase sigma factors"/>
    <property type="match status" value="1"/>
</dbReference>
<dbReference type="Gene3D" id="1.10.1740.10">
    <property type="match status" value="1"/>
</dbReference>
<accession>A0ABQ2QJK5</accession>
<evidence type="ECO:0000259" key="3">
    <source>
        <dbReference type="Pfam" id="PF18075"/>
    </source>
</evidence>
<dbReference type="Proteomes" id="UP000611554">
    <property type="component" value="Unassembled WGS sequence"/>
</dbReference>
<keyword evidence="5" id="KW-1185">Reference proteome</keyword>
<sequence length="299" mass="32313">MPAPPALHAGTELVAFYRDHRLSLVRLAVLLVGDRETAEDVVQDVFARLHGTWRPGVTTLAYVRTCVLNGSRSVLRRRAVALRWRERVTDPADSAETVGDDHRPLPAPRSRRAFGKGPIRTVAVALAVAATAFGVTRLVSLSSGPQESIVAMTMSGTAPSGTPEVSVFLCKDGDPFPGCEGRGITETERENLRRTLEARPEVEGVAFQDRRQAWEDFRRQNEDDHPELVKAIHPGDMPESFRARIRAGADPSAVARAASGLPGVSNSVDQVCILDKIHPLGSVKEILGLGEQCSFKGGG</sequence>
<dbReference type="EMBL" id="BMQJ01000002">
    <property type="protein sequence ID" value="GGP84602.1"/>
    <property type="molecule type" value="Genomic_DNA"/>
</dbReference>
<evidence type="ECO:0008006" key="6">
    <source>
        <dbReference type="Google" id="ProtNLM"/>
    </source>
</evidence>
<evidence type="ECO:0000313" key="4">
    <source>
        <dbReference type="EMBL" id="GGP84602.1"/>
    </source>
</evidence>
<dbReference type="RefSeq" id="WP_308426247.1">
    <property type="nucleotide sequence ID" value="NZ_BMQJ01000002.1"/>
</dbReference>
<dbReference type="Pfam" id="PF04542">
    <property type="entry name" value="Sigma70_r2"/>
    <property type="match status" value="1"/>
</dbReference>
<evidence type="ECO:0000313" key="5">
    <source>
        <dbReference type="Proteomes" id="UP000611554"/>
    </source>
</evidence>